<dbReference type="InterPro" id="IPR020031">
    <property type="entry name" value="CRISPR-assoc_Cas5p"/>
</dbReference>
<protein>
    <submittedName>
        <fullName evidence="1">Type I-PGING CRISPR-associated protein Cas5p</fullName>
    </submittedName>
</protein>
<sequence length="228" mass="26370">MINNIDFLLNKPEISKHLKLIIQPLAPLSMVSEIPGSYYKTLDTPDKFKISGLLENILGWHFSKNDRGKIIKHIKKKSARKKDYVPQPSNSGFQCLLVDYFEIGMVFKQPSVQYNDYWKRSFTRLDSGAGPAHPNGTPNLDYSIIKEKHTFLKNGNISDFFEKRKRSYPMFYTTPTPREYIDYEGGEMHISIHMDPKLFDQLKNALLENSTAYLGNSEGWVDIKIEEI</sequence>
<reference evidence="1 2" key="1">
    <citation type="submission" date="2020-10" db="EMBL/GenBank/DDBJ databases">
        <title>Complete genome of Cruoricapor ignavus strain M1214 isolated from the blood culture of a febrile patient.</title>
        <authorList>
            <person name="Guglielmino C.J.D."/>
        </authorList>
    </citation>
    <scope>NUCLEOTIDE SEQUENCE [LARGE SCALE GENOMIC DNA]</scope>
    <source>
        <strain evidence="1 2">M1214</strain>
    </source>
</reference>
<dbReference type="RefSeq" id="WP_193439453.1">
    <property type="nucleotide sequence ID" value="NZ_CP063145.1"/>
</dbReference>
<organism evidence="1 2">
    <name type="scientific">Cruoricaptor ignavus</name>
    <dbReference type="NCBI Taxonomy" id="1118202"/>
    <lineage>
        <taxon>Bacteria</taxon>
        <taxon>Pseudomonadati</taxon>
        <taxon>Bacteroidota</taxon>
        <taxon>Flavobacteriia</taxon>
        <taxon>Flavobacteriales</taxon>
        <taxon>Weeksellaceae</taxon>
        <taxon>Cruoricaptor</taxon>
    </lineage>
</organism>
<dbReference type="KEGG" id="civ:IMZ16_07045"/>
<proteinExistence type="predicted"/>
<accession>A0A7M1T205</accession>
<evidence type="ECO:0000313" key="2">
    <source>
        <dbReference type="Proteomes" id="UP000593605"/>
    </source>
</evidence>
<dbReference type="EMBL" id="CP063145">
    <property type="protein sequence ID" value="QOR73287.1"/>
    <property type="molecule type" value="Genomic_DNA"/>
</dbReference>
<name>A0A7M1T205_9FLAO</name>
<dbReference type="AlphaFoldDB" id="A0A7M1T205"/>
<dbReference type="Proteomes" id="UP000593605">
    <property type="component" value="Chromosome"/>
</dbReference>
<dbReference type="NCBIfam" id="TIGR03488">
    <property type="entry name" value="cas_Cas5p"/>
    <property type="match status" value="1"/>
</dbReference>
<gene>
    <name evidence="1" type="primary">cas5p</name>
    <name evidence="1" type="ORF">IMZ16_07045</name>
</gene>
<evidence type="ECO:0000313" key="1">
    <source>
        <dbReference type="EMBL" id="QOR73287.1"/>
    </source>
</evidence>